<feature type="transmembrane region" description="Helical" evidence="1">
    <location>
        <begin position="128"/>
        <end position="144"/>
    </location>
</feature>
<gene>
    <name evidence="2" type="ORF">PQ457_15260</name>
</gene>
<accession>A0ABY7TVH7</accession>
<evidence type="ECO:0000256" key="1">
    <source>
        <dbReference type="SAM" id="Phobius"/>
    </source>
</evidence>
<evidence type="ECO:0000313" key="2">
    <source>
        <dbReference type="EMBL" id="WCT77255.1"/>
    </source>
</evidence>
<feature type="transmembrane region" description="Helical" evidence="1">
    <location>
        <begin position="255"/>
        <end position="274"/>
    </location>
</feature>
<feature type="transmembrane region" description="Helical" evidence="1">
    <location>
        <begin position="216"/>
        <end position="243"/>
    </location>
</feature>
<dbReference type="EMBL" id="CP117417">
    <property type="protein sequence ID" value="WCT77255.1"/>
    <property type="molecule type" value="Genomic_DNA"/>
</dbReference>
<organism evidence="2 3">
    <name type="scientific">Novosphingobium humi</name>
    <dbReference type="NCBI Taxonomy" id="2282397"/>
    <lineage>
        <taxon>Bacteria</taxon>
        <taxon>Pseudomonadati</taxon>
        <taxon>Pseudomonadota</taxon>
        <taxon>Alphaproteobacteria</taxon>
        <taxon>Sphingomonadales</taxon>
        <taxon>Sphingomonadaceae</taxon>
        <taxon>Novosphingobium</taxon>
    </lineage>
</organism>
<dbReference type="Proteomes" id="UP001218231">
    <property type="component" value="Chromosome"/>
</dbReference>
<feature type="transmembrane region" description="Helical" evidence="1">
    <location>
        <begin position="294"/>
        <end position="311"/>
    </location>
</feature>
<proteinExistence type="predicted"/>
<reference evidence="2 3" key="1">
    <citation type="submission" date="2023-02" db="EMBL/GenBank/DDBJ databases">
        <title>Genome sequence of Novosphingobium humi KACC 19094.</title>
        <authorList>
            <person name="Kim S."/>
            <person name="Heo J."/>
            <person name="Kwon S.-W."/>
        </authorList>
    </citation>
    <scope>NUCLEOTIDE SEQUENCE [LARGE SCALE GENOMIC DNA]</scope>
    <source>
        <strain evidence="2 3">KACC 19094</strain>
    </source>
</reference>
<keyword evidence="1" id="KW-1133">Transmembrane helix</keyword>
<keyword evidence="1" id="KW-0472">Membrane</keyword>
<keyword evidence="3" id="KW-1185">Reference proteome</keyword>
<feature type="transmembrane region" description="Helical" evidence="1">
    <location>
        <begin position="59"/>
        <end position="80"/>
    </location>
</feature>
<evidence type="ECO:0000313" key="3">
    <source>
        <dbReference type="Proteomes" id="UP001218231"/>
    </source>
</evidence>
<keyword evidence="1" id="KW-0812">Transmembrane</keyword>
<sequence>MKRPAPRAKATAATRPVLRFNTLDYAMIPGFLLIEVGLSYWVSFATLFAAFVAWRWRDVIWAGFSSLPLFIFVPPLFFISLLIEPTTDLTQDVLHICREAMFWLLLCAMLEGLNKFTIEIDPKKLKKILFLMAAFLLILCTYQFKEYASGAYFGIPKEYFSQGQDTIAGDLDLAYSHLRPAGTLAEPSYLAFILISILFFIRNLEIPGSIAPLTSMLLIATGLISQSMSFVLSFAGLVVLALYTQPQFARYRAPATLIGSVLLLVVITGAAAFLSDTRLSKLGSTSDSSTFARIIGPLISAPAFIAAHPFGTLSTTTAEMLDYFTSPYGMSGGEWTHNFFFNSIFLYGLGGIFILYFLLKGRGLMPAAYIFTCMFFNGAMLTQDKFFVIATSFIILKALRDSQAPKLLPPKGRLP</sequence>
<name>A0ABY7TVH7_9SPHN</name>
<feature type="transmembrane region" description="Helical" evidence="1">
    <location>
        <begin position="187"/>
        <end position="204"/>
    </location>
</feature>
<feature type="transmembrane region" description="Helical" evidence="1">
    <location>
        <begin position="339"/>
        <end position="359"/>
    </location>
</feature>
<feature type="transmembrane region" description="Helical" evidence="1">
    <location>
        <begin position="26"/>
        <end position="52"/>
    </location>
</feature>
<protein>
    <submittedName>
        <fullName evidence="2">Uncharacterized protein</fullName>
    </submittedName>
</protein>
<dbReference type="RefSeq" id="WP_273617636.1">
    <property type="nucleotide sequence ID" value="NZ_CP117417.1"/>
</dbReference>